<keyword evidence="3" id="KW-1185">Reference proteome</keyword>
<dbReference type="EMBL" id="NGAF01000015">
    <property type="protein sequence ID" value="OXR42105.1"/>
    <property type="molecule type" value="Genomic_DNA"/>
</dbReference>
<feature type="transmembrane region" description="Helical" evidence="1">
    <location>
        <begin position="6"/>
        <end position="27"/>
    </location>
</feature>
<name>A0A231GZT9_9NOCA</name>
<sequence>MTTVLATMWPIGAAAGIGFLCGCYLVALGTSR</sequence>
<evidence type="ECO:0000313" key="3">
    <source>
        <dbReference type="Proteomes" id="UP000215506"/>
    </source>
</evidence>
<keyword evidence="1" id="KW-0812">Transmembrane</keyword>
<organism evidence="2 3">
    <name type="scientific">Nocardia cerradoensis</name>
    <dbReference type="NCBI Taxonomy" id="85688"/>
    <lineage>
        <taxon>Bacteria</taxon>
        <taxon>Bacillati</taxon>
        <taxon>Actinomycetota</taxon>
        <taxon>Actinomycetes</taxon>
        <taxon>Mycobacteriales</taxon>
        <taxon>Nocardiaceae</taxon>
        <taxon>Nocardia</taxon>
    </lineage>
</organism>
<evidence type="ECO:0000256" key="1">
    <source>
        <dbReference type="SAM" id="Phobius"/>
    </source>
</evidence>
<accession>A0A231GZT9</accession>
<evidence type="ECO:0000313" key="2">
    <source>
        <dbReference type="EMBL" id="OXR42105.1"/>
    </source>
</evidence>
<keyword evidence="1" id="KW-1133">Transmembrane helix</keyword>
<proteinExistence type="predicted"/>
<gene>
    <name evidence="2" type="ORF">B7C42_05704</name>
</gene>
<keyword evidence="1" id="KW-0472">Membrane</keyword>
<dbReference type="AlphaFoldDB" id="A0A231GZT9"/>
<protein>
    <submittedName>
        <fullName evidence="2">Uncharacterized protein</fullName>
    </submittedName>
</protein>
<dbReference type="Proteomes" id="UP000215506">
    <property type="component" value="Unassembled WGS sequence"/>
</dbReference>
<reference evidence="2 3" key="1">
    <citation type="submission" date="2017-07" db="EMBL/GenBank/DDBJ databases">
        <title>First draft Genome Sequence of Nocardia cerradoensis isolated from human infection.</title>
        <authorList>
            <person name="Carrasco G."/>
        </authorList>
    </citation>
    <scope>NUCLEOTIDE SEQUENCE [LARGE SCALE GENOMIC DNA]</scope>
    <source>
        <strain evidence="2 3">CNM20130759</strain>
    </source>
</reference>
<comment type="caution">
    <text evidence="2">The sequence shown here is derived from an EMBL/GenBank/DDBJ whole genome shotgun (WGS) entry which is preliminary data.</text>
</comment>